<gene>
    <name evidence="1" type="ORF">A8975_1942</name>
</gene>
<sequence>MLYQLDLALTFVGAFFKKLFKTKTMKYLKTIILVMFTIVLTSCSSDDDSNTSESNFIKVGESSFEMKAALVEPSFNSVFLSLTNKTEAEINASFSGTTLNNVDYFTARINHFDLTPGETYDLDDIYSLEFIVNGDVFNSEFENGFSQFYKSGSNADLEVTSGHITVIDYSVDNITLSLEFERADGVLVSGTYNGSFIYLDDTNN</sequence>
<organism evidence="1 2">
    <name type="scientific">Meridianimaribacter flavus</name>
    <dbReference type="NCBI Taxonomy" id="571115"/>
    <lineage>
        <taxon>Bacteria</taxon>
        <taxon>Pseudomonadati</taxon>
        <taxon>Bacteroidota</taxon>
        <taxon>Flavobacteriia</taxon>
        <taxon>Flavobacteriales</taxon>
        <taxon>Flavobacteriaceae</taxon>
        <taxon>Meridianimaribacter</taxon>
    </lineage>
</organism>
<protein>
    <recommendedName>
        <fullName evidence="3">DUF4382 domain-containing protein</fullName>
    </recommendedName>
</protein>
<evidence type="ECO:0008006" key="3">
    <source>
        <dbReference type="Google" id="ProtNLM"/>
    </source>
</evidence>
<name>A0ABY2G597_9FLAO</name>
<keyword evidence="2" id="KW-1185">Reference proteome</keyword>
<proteinExistence type="predicted"/>
<reference evidence="1 2" key="1">
    <citation type="submission" date="2019-03" db="EMBL/GenBank/DDBJ databases">
        <title>Genomic Encyclopedia of Type Strains, Phase III (KMG-III): the genomes of soil and plant-associated and newly described type strains.</title>
        <authorList>
            <person name="Whitman W."/>
        </authorList>
    </citation>
    <scope>NUCLEOTIDE SEQUENCE [LARGE SCALE GENOMIC DNA]</scope>
    <source>
        <strain evidence="1 2">CGMCC 1.10957</strain>
    </source>
</reference>
<dbReference type="Proteomes" id="UP000294930">
    <property type="component" value="Unassembled WGS sequence"/>
</dbReference>
<evidence type="ECO:0000313" key="1">
    <source>
        <dbReference type="EMBL" id="TDY11305.1"/>
    </source>
</evidence>
<comment type="caution">
    <text evidence="1">The sequence shown here is derived from an EMBL/GenBank/DDBJ whole genome shotgun (WGS) entry which is preliminary data.</text>
</comment>
<dbReference type="EMBL" id="SOQZ01000004">
    <property type="protein sequence ID" value="TDY11305.1"/>
    <property type="molecule type" value="Genomic_DNA"/>
</dbReference>
<evidence type="ECO:0000313" key="2">
    <source>
        <dbReference type="Proteomes" id="UP000294930"/>
    </source>
</evidence>
<accession>A0ABY2G597</accession>